<dbReference type="SMART" id="SM00911">
    <property type="entry name" value="HWE_HK"/>
    <property type="match status" value="1"/>
</dbReference>
<evidence type="ECO:0000313" key="11">
    <source>
        <dbReference type="Proteomes" id="UP000291613"/>
    </source>
</evidence>
<comment type="catalytic activity">
    <reaction evidence="1">
        <text>ATP + protein L-histidine = ADP + protein N-phospho-L-histidine.</text>
        <dbReference type="EC" id="2.7.13.3"/>
    </reaction>
</comment>
<evidence type="ECO:0000256" key="5">
    <source>
        <dbReference type="ARBA" id="ARBA00022741"/>
    </source>
</evidence>
<evidence type="ECO:0000313" key="10">
    <source>
        <dbReference type="EMBL" id="TBN54486.1"/>
    </source>
</evidence>
<keyword evidence="5" id="KW-0547">Nucleotide-binding</keyword>
<dbReference type="InterPro" id="IPR036890">
    <property type="entry name" value="HATPase_C_sf"/>
</dbReference>
<keyword evidence="6" id="KW-0418">Kinase</keyword>
<dbReference type="Proteomes" id="UP000291613">
    <property type="component" value="Unassembled WGS sequence"/>
</dbReference>
<evidence type="ECO:0000259" key="9">
    <source>
        <dbReference type="SMART" id="SM00911"/>
    </source>
</evidence>
<dbReference type="AlphaFoldDB" id="A0A4V2JEA4"/>
<dbReference type="EC" id="2.7.13.3" evidence="2"/>
<gene>
    <name evidence="10" type="ORF">EYR15_06560</name>
</gene>
<comment type="caution">
    <text evidence="10">The sequence shown here is derived from an EMBL/GenBank/DDBJ whole genome shotgun (WGS) entry which is preliminary data.</text>
</comment>
<keyword evidence="4" id="KW-0808">Transferase</keyword>
<dbReference type="OrthoDB" id="341208at2"/>
<evidence type="ECO:0000256" key="2">
    <source>
        <dbReference type="ARBA" id="ARBA00012438"/>
    </source>
</evidence>
<feature type="domain" description="GAF" evidence="8">
    <location>
        <begin position="215"/>
        <end position="365"/>
    </location>
</feature>
<reference evidence="10 11" key="1">
    <citation type="submission" date="2019-02" db="EMBL/GenBank/DDBJ databases">
        <title>Hansschlegelia quercus sp. nov., a novel methylotrophic bacterium from buds of oak (Quercus robur L.).</title>
        <authorList>
            <person name="Agafonova N.V."/>
            <person name="Kaparullina E.N."/>
            <person name="Grouzdev D.S."/>
            <person name="Doronina N.V."/>
        </authorList>
    </citation>
    <scope>NUCLEOTIDE SEQUENCE [LARGE SCALE GENOMIC DNA]</scope>
    <source>
        <strain evidence="10 11">Dub</strain>
    </source>
</reference>
<keyword evidence="11" id="KW-1185">Reference proteome</keyword>
<evidence type="ECO:0000256" key="6">
    <source>
        <dbReference type="ARBA" id="ARBA00022777"/>
    </source>
</evidence>
<evidence type="ECO:0000256" key="7">
    <source>
        <dbReference type="ARBA" id="ARBA00022840"/>
    </source>
</evidence>
<evidence type="ECO:0000256" key="3">
    <source>
        <dbReference type="ARBA" id="ARBA00022553"/>
    </source>
</evidence>
<keyword evidence="7" id="KW-0067">ATP-binding</keyword>
<dbReference type="InterPro" id="IPR029016">
    <property type="entry name" value="GAF-like_dom_sf"/>
</dbReference>
<dbReference type="Gene3D" id="3.30.565.10">
    <property type="entry name" value="Histidine kinase-like ATPase, C-terminal domain"/>
    <property type="match status" value="1"/>
</dbReference>
<protein>
    <recommendedName>
        <fullName evidence="2">histidine kinase</fullName>
        <ecNumber evidence="2">2.7.13.3</ecNumber>
    </recommendedName>
</protein>
<dbReference type="Gene3D" id="3.30.450.40">
    <property type="match status" value="2"/>
</dbReference>
<dbReference type="GO" id="GO:0004673">
    <property type="term" value="F:protein histidine kinase activity"/>
    <property type="evidence" value="ECO:0007669"/>
    <property type="project" value="UniProtKB-EC"/>
</dbReference>
<organism evidence="10 11">
    <name type="scientific">Hansschlegelia quercus</name>
    <dbReference type="NCBI Taxonomy" id="2528245"/>
    <lineage>
        <taxon>Bacteria</taxon>
        <taxon>Pseudomonadati</taxon>
        <taxon>Pseudomonadota</taxon>
        <taxon>Alphaproteobacteria</taxon>
        <taxon>Hyphomicrobiales</taxon>
        <taxon>Methylopilaceae</taxon>
        <taxon>Hansschlegelia</taxon>
    </lineage>
</organism>
<dbReference type="SUPFAM" id="SSF55781">
    <property type="entry name" value="GAF domain-like"/>
    <property type="match status" value="2"/>
</dbReference>
<dbReference type="Pfam" id="PF01590">
    <property type="entry name" value="GAF"/>
    <property type="match status" value="2"/>
</dbReference>
<dbReference type="GO" id="GO:0005524">
    <property type="term" value="F:ATP binding"/>
    <property type="evidence" value="ECO:0007669"/>
    <property type="project" value="UniProtKB-KW"/>
</dbReference>
<dbReference type="EMBL" id="SIUB01000002">
    <property type="protein sequence ID" value="TBN54486.1"/>
    <property type="molecule type" value="Genomic_DNA"/>
</dbReference>
<dbReference type="InterPro" id="IPR011102">
    <property type="entry name" value="Sig_transdc_His_kinase_HWE"/>
</dbReference>
<accession>A0A4V2JEA4</accession>
<evidence type="ECO:0000256" key="1">
    <source>
        <dbReference type="ARBA" id="ARBA00000085"/>
    </source>
</evidence>
<dbReference type="Pfam" id="PF07536">
    <property type="entry name" value="HWE_HK"/>
    <property type="match status" value="1"/>
</dbReference>
<dbReference type="InterPro" id="IPR003018">
    <property type="entry name" value="GAF"/>
</dbReference>
<dbReference type="PANTHER" id="PTHR43102">
    <property type="entry name" value="SLR1143 PROTEIN"/>
    <property type="match status" value="1"/>
</dbReference>
<feature type="domain" description="Signal transduction histidine kinase HWE region" evidence="9">
    <location>
        <begin position="370"/>
        <end position="449"/>
    </location>
</feature>
<evidence type="ECO:0000256" key="4">
    <source>
        <dbReference type="ARBA" id="ARBA00022679"/>
    </source>
</evidence>
<sequence>MAGLAVLSQPKCLDARRAVNPPELTRDEARLAVLAEHDILDTPPEPGFDDIVRLASLICETPVSLVSLVAGDRQWFKARVGFEPCGTDLGSSVCAHALAEPDLLVIPDLSADARSRDNPLVTGEPYIRFYAGAPLRTAEGHVLGSLCVIDGKPRPEGLTDRQADALRTLGRQVMSQMELRRALGERDALVRSGLEAVERRNALLELGDRLRDLDDIDEVVQVASELVARTLGVTRAGFGYLDGGLEHIDIVSDWSAEGVSSIVGRHRFTDYGDLLGGAPESDELLVISDARTDPRTAATYERMEKIAVSAMVNVPVRDHGRVVALLIVHDREPREWTPEALTFLRNVADRIQAGVARVRAENERAVLNQELSHRMKNMMAMIQAIAIQTLKSVPDRGPVEAFTKRLHALSAAHDVLLAESWTAARLDVLTDTVLETFATRSRVAISGPEIDLGPRAALSLSLLLHEMGTNAVKHGALSAEGGLVSVVWRLEGEGDAREIVLDWRESGGPATHEPAGRGFGSRLIHMGLVGTGGVLLRYSPTGLEAEFRAPLEQVRNS</sequence>
<dbReference type="PANTHER" id="PTHR43102:SF2">
    <property type="entry name" value="GAF DOMAIN-CONTAINING PROTEIN"/>
    <property type="match status" value="1"/>
</dbReference>
<evidence type="ECO:0000259" key="8">
    <source>
        <dbReference type="SMART" id="SM00065"/>
    </source>
</evidence>
<keyword evidence="3" id="KW-0597">Phosphoprotein</keyword>
<feature type="domain" description="GAF" evidence="8">
    <location>
        <begin position="43"/>
        <end position="187"/>
    </location>
</feature>
<proteinExistence type="predicted"/>
<dbReference type="SMART" id="SM00065">
    <property type="entry name" value="GAF"/>
    <property type="match status" value="2"/>
</dbReference>
<name>A0A4V2JEA4_9HYPH</name>